<dbReference type="AlphaFoldDB" id="A0A699I360"/>
<gene>
    <name evidence="1" type="ORF">Tci_480121</name>
</gene>
<dbReference type="EMBL" id="BKCJ010238883">
    <property type="protein sequence ID" value="GEZ08148.1"/>
    <property type="molecule type" value="Genomic_DNA"/>
</dbReference>
<comment type="caution">
    <text evidence="1">The sequence shown here is derived from an EMBL/GenBank/DDBJ whole genome shotgun (WGS) entry which is preliminary data.</text>
</comment>
<organism evidence="1">
    <name type="scientific">Tanacetum cinerariifolium</name>
    <name type="common">Dalmatian daisy</name>
    <name type="synonym">Chrysanthemum cinerariifolium</name>
    <dbReference type="NCBI Taxonomy" id="118510"/>
    <lineage>
        <taxon>Eukaryota</taxon>
        <taxon>Viridiplantae</taxon>
        <taxon>Streptophyta</taxon>
        <taxon>Embryophyta</taxon>
        <taxon>Tracheophyta</taxon>
        <taxon>Spermatophyta</taxon>
        <taxon>Magnoliopsida</taxon>
        <taxon>eudicotyledons</taxon>
        <taxon>Gunneridae</taxon>
        <taxon>Pentapetalae</taxon>
        <taxon>asterids</taxon>
        <taxon>campanulids</taxon>
        <taxon>Asterales</taxon>
        <taxon>Asteraceae</taxon>
        <taxon>Asteroideae</taxon>
        <taxon>Anthemideae</taxon>
        <taxon>Anthemidinae</taxon>
        <taxon>Tanacetum</taxon>
    </lineage>
</organism>
<name>A0A699I360_TANCI</name>
<sequence>MFQVVKKLKSLKKHLNGLNWKNGNLFKRVADLKEYLKVAQANVNAHPHDNQIKMKAVEILNNYQEVVMDEEKLLYQQAKVEWLRKGDRNSAFFQKAVKSKKHKNKILSVLDTNGNEVEGDKITMEFVNHFKKFLGDAHNVDNIAIRDIFTKKLTSTEANRMVEEISNNEIKIAMFDIDDNKAPGLCSESTVADLIYDGKWMWPEGWVNQVSVLKTLNVPSLIIKEDTALRKTNCDKKVKFSTKSAWEDLREDDNEV</sequence>
<evidence type="ECO:0000313" key="1">
    <source>
        <dbReference type="EMBL" id="GEZ08148.1"/>
    </source>
</evidence>
<evidence type="ECO:0008006" key="2">
    <source>
        <dbReference type="Google" id="ProtNLM"/>
    </source>
</evidence>
<protein>
    <recommendedName>
        <fullName evidence="2">RNA-directed DNA polymerase, eukaryota, reverse transcriptase zinc-binding domain protein</fullName>
    </recommendedName>
</protein>
<accession>A0A699I360</accession>
<proteinExistence type="predicted"/>
<reference evidence="1" key="1">
    <citation type="journal article" date="2019" name="Sci. Rep.">
        <title>Draft genome of Tanacetum cinerariifolium, the natural source of mosquito coil.</title>
        <authorList>
            <person name="Yamashiro T."/>
            <person name="Shiraishi A."/>
            <person name="Satake H."/>
            <person name="Nakayama K."/>
        </authorList>
    </citation>
    <scope>NUCLEOTIDE SEQUENCE</scope>
</reference>